<protein>
    <recommendedName>
        <fullName evidence="3">histidine kinase</fullName>
        <ecNumber evidence="3">2.7.13.3</ecNumber>
    </recommendedName>
</protein>
<gene>
    <name evidence="17" type="ORF">SAMN05421541_13015</name>
</gene>
<dbReference type="InterPro" id="IPR036097">
    <property type="entry name" value="HisK_dim/P_sf"/>
</dbReference>
<name>A0A1I2MNQ6_9ACTN</name>
<evidence type="ECO:0000256" key="9">
    <source>
        <dbReference type="ARBA" id="ARBA00022777"/>
    </source>
</evidence>
<dbReference type="CDD" id="cd06225">
    <property type="entry name" value="HAMP"/>
    <property type="match status" value="1"/>
</dbReference>
<dbReference type="Gene3D" id="1.10.287.130">
    <property type="match status" value="1"/>
</dbReference>
<evidence type="ECO:0000313" key="18">
    <source>
        <dbReference type="Proteomes" id="UP000199645"/>
    </source>
</evidence>
<comment type="subcellular location">
    <subcellularLocation>
        <location evidence="2">Cell membrane</location>
        <topology evidence="2">Multi-pass membrane protein</topology>
    </subcellularLocation>
</comment>
<dbReference type="EMBL" id="FONV01000030">
    <property type="protein sequence ID" value="SFF91117.1"/>
    <property type="molecule type" value="Genomic_DNA"/>
</dbReference>
<dbReference type="SMART" id="SM00304">
    <property type="entry name" value="HAMP"/>
    <property type="match status" value="1"/>
</dbReference>
<evidence type="ECO:0000256" key="10">
    <source>
        <dbReference type="ARBA" id="ARBA00022840"/>
    </source>
</evidence>
<dbReference type="EC" id="2.7.13.3" evidence="3"/>
<dbReference type="PROSITE" id="PS50109">
    <property type="entry name" value="HIS_KIN"/>
    <property type="match status" value="1"/>
</dbReference>
<dbReference type="InterPro" id="IPR003660">
    <property type="entry name" value="HAMP_dom"/>
</dbReference>
<feature type="chain" id="PRO_5011469855" description="histidine kinase" evidence="14">
    <location>
        <begin position="20"/>
        <end position="434"/>
    </location>
</feature>
<proteinExistence type="predicted"/>
<evidence type="ECO:0000256" key="13">
    <source>
        <dbReference type="SAM" id="Phobius"/>
    </source>
</evidence>
<dbReference type="Gene3D" id="1.10.8.500">
    <property type="entry name" value="HAMP domain in histidine kinase"/>
    <property type="match status" value="1"/>
</dbReference>
<evidence type="ECO:0000256" key="5">
    <source>
        <dbReference type="ARBA" id="ARBA00022553"/>
    </source>
</evidence>
<accession>A0A1I2MNQ6</accession>
<evidence type="ECO:0000256" key="4">
    <source>
        <dbReference type="ARBA" id="ARBA00022475"/>
    </source>
</evidence>
<keyword evidence="5" id="KW-0597">Phosphoprotein</keyword>
<evidence type="ECO:0000256" key="8">
    <source>
        <dbReference type="ARBA" id="ARBA00022741"/>
    </source>
</evidence>
<evidence type="ECO:0000256" key="12">
    <source>
        <dbReference type="ARBA" id="ARBA00023012"/>
    </source>
</evidence>
<dbReference type="InterPro" id="IPR003661">
    <property type="entry name" value="HisK_dim/P_dom"/>
</dbReference>
<dbReference type="Pfam" id="PF00672">
    <property type="entry name" value="HAMP"/>
    <property type="match status" value="1"/>
</dbReference>
<dbReference type="SMART" id="SM00388">
    <property type="entry name" value="HisKA"/>
    <property type="match status" value="1"/>
</dbReference>
<organism evidence="17 18">
    <name type="scientific">Actinoplanes philippinensis</name>
    <dbReference type="NCBI Taxonomy" id="35752"/>
    <lineage>
        <taxon>Bacteria</taxon>
        <taxon>Bacillati</taxon>
        <taxon>Actinomycetota</taxon>
        <taxon>Actinomycetes</taxon>
        <taxon>Micromonosporales</taxon>
        <taxon>Micromonosporaceae</taxon>
        <taxon>Actinoplanes</taxon>
    </lineage>
</organism>
<evidence type="ECO:0000256" key="14">
    <source>
        <dbReference type="SAM" id="SignalP"/>
    </source>
</evidence>
<keyword evidence="14" id="KW-0732">Signal</keyword>
<dbReference type="CDD" id="cd00082">
    <property type="entry name" value="HisKA"/>
    <property type="match status" value="1"/>
</dbReference>
<feature type="transmembrane region" description="Helical" evidence="13">
    <location>
        <begin position="144"/>
        <end position="164"/>
    </location>
</feature>
<dbReference type="OrthoDB" id="3206505at2"/>
<dbReference type="InterPro" id="IPR050980">
    <property type="entry name" value="2C_sensor_his_kinase"/>
</dbReference>
<keyword evidence="7 13" id="KW-0812">Transmembrane</keyword>
<dbReference type="InterPro" id="IPR003594">
    <property type="entry name" value="HATPase_dom"/>
</dbReference>
<dbReference type="SUPFAM" id="SSF47384">
    <property type="entry name" value="Homodimeric domain of signal transducing histidine kinase"/>
    <property type="match status" value="1"/>
</dbReference>
<dbReference type="PROSITE" id="PS50885">
    <property type="entry name" value="HAMP"/>
    <property type="match status" value="1"/>
</dbReference>
<keyword evidence="13" id="KW-0472">Membrane</keyword>
<evidence type="ECO:0000256" key="3">
    <source>
        <dbReference type="ARBA" id="ARBA00012438"/>
    </source>
</evidence>
<dbReference type="GO" id="GO:0000155">
    <property type="term" value="F:phosphorelay sensor kinase activity"/>
    <property type="evidence" value="ECO:0007669"/>
    <property type="project" value="InterPro"/>
</dbReference>
<evidence type="ECO:0000256" key="11">
    <source>
        <dbReference type="ARBA" id="ARBA00022989"/>
    </source>
</evidence>
<dbReference type="PANTHER" id="PTHR44936:SF9">
    <property type="entry name" value="SENSOR PROTEIN CREC"/>
    <property type="match status" value="1"/>
</dbReference>
<dbReference type="Proteomes" id="UP000199645">
    <property type="component" value="Unassembled WGS sequence"/>
</dbReference>
<dbReference type="STRING" id="35752.SAMN05421541_13015"/>
<evidence type="ECO:0000256" key="2">
    <source>
        <dbReference type="ARBA" id="ARBA00004651"/>
    </source>
</evidence>
<evidence type="ECO:0000313" key="17">
    <source>
        <dbReference type="EMBL" id="SFF91117.1"/>
    </source>
</evidence>
<evidence type="ECO:0000256" key="1">
    <source>
        <dbReference type="ARBA" id="ARBA00000085"/>
    </source>
</evidence>
<evidence type="ECO:0000256" key="6">
    <source>
        <dbReference type="ARBA" id="ARBA00022679"/>
    </source>
</evidence>
<keyword evidence="18" id="KW-1185">Reference proteome</keyword>
<comment type="catalytic activity">
    <reaction evidence="1">
        <text>ATP + protein L-histidine = ADP + protein N-phospho-L-histidine.</text>
        <dbReference type="EC" id="2.7.13.3"/>
    </reaction>
</comment>
<feature type="domain" description="HAMP" evidence="16">
    <location>
        <begin position="169"/>
        <end position="221"/>
    </location>
</feature>
<keyword evidence="10" id="KW-0067">ATP-binding</keyword>
<evidence type="ECO:0000256" key="7">
    <source>
        <dbReference type="ARBA" id="ARBA00022692"/>
    </source>
</evidence>
<dbReference type="PANTHER" id="PTHR44936">
    <property type="entry name" value="SENSOR PROTEIN CREC"/>
    <property type="match status" value="1"/>
</dbReference>
<dbReference type="InterPro" id="IPR005467">
    <property type="entry name" value="His_kinase_dom"/>
</dbReference>
<dbReference type="GO" id="GO:0005886">
    <property type="term" value="C:plasma membrane"/>
    <property type="evidence" value="ECO:0007669"/>
    <property type="project" value="UniProtKB-SubCell"/>
</dbReference>
<keyword evidence="11 13" id="KW-1133">Transmembrane helix</keyword>
<keyword evidence="6" id="KW-0808">Transferase</keyword>
<feature type="domain" description="Histidine kinase" evidence="15">
    <location>
        <begin position="229"/>
        <end position="424"/>
    </location>
</feature>
<dbReference type="SMART" id="SM00387">
    <property type="entry name" value="HATPase_c"/>
    <property type="match status" value="1"/>
</dbReference>
<evidence type="ECO:0000259" key="16">
    <source>
        <dbReference type="PROSITE" id="PS50885"/>
    </source>
</evidence>
<keyword evidence="8" id="KW-0547">Nucleotide-binding</keyword>
<sequence>MRWALNRLALAITSMVALAFLVPLAVATRQIAYDRAISDARQQATSMVTVLGVDSDLVTLTNAVASTAAGSEGRLALHLPGAAPIGTSHLTTTTVLRAAEERRAATAETEGGVAYLQPTVLTDGRTVVVEVFVPGEETRRGVGFAWLALGGLAIVLVGGSTLLADRLGSQLVRSTRQLAAASRRLGGGELNERITPTGPRELRDAASAFNTMADDLRRLLDRERELAADLSHRLRTPLTGLRLDVEAMPPGPIAERMRQACDLLDEELEAIITGARLGSIEKRGSQQCDLVEVLADRLAFWSVLAEDQERPWEVVGGNEQVLLPMPAGEVILVVDALLGNVFSHTPDGTAFRVSVSASGLLVDDAGPGIPDPEQAVTRGFSGAGSTGLGLDIVRRAAETVHGQLVIDRSPLGGARIGILLHAPVLEPAEQRKRR</sequence>
<dbReference type="Pfam" id="PF02518">
    <property type="entry name" value="HATPase_c"/>
    <property type="match status" value="1"/>
</dbReference>
<dbReference type="AlphaFoldDB" id="A0A1I2MNQ6"/>
<keyword evidence="4" id="KW-1003">Cell membrane</keyword>
<keyword evidence="12" id="KW-0902">Two-component regulatory system</keyword>
<feature type="signal peptide" evidence="14">
    <location>
        <begin position="1"/>
        <end position="19"/>
    </location>
</feature>
<dbReference type="SUPFAM" id="SSF55874">
    <property type="entry name" value="ATPase domain of HSP90 chaperone/DNA topoisomerase II/histidine kinase"/>
    <property type="match status" value="1"/>
</dbReference>
<dbReference type="GO" id="GO:0005524">
    <property type="term" value="F:ATP binding"/>
    <property type="evidence" value="ECO:0007669"/>
    <property type="project" value="UniProtKB-KW"/>
</dbReference>
<reference evidence="17 18" key="1">
    <citation type="submission" date="2016-10" db="EMBL/GenBank/DDBJ databases">
        <authorList>
            <person name="de Groot N.N."/>
        </authorList>
    </citation>
    <scope>NUCLEOTIDE SEQUENCE [LARGE SCALE GENOMIC DNA]</scope>
    <source>
        <strain evidence="17 18">DSM 43019</strain>
    </source>
</reference>
<keyword evidence="9 17" id="KW-0418">Kinase</keyword>
<dbReference type="Gene3D" id="3.30.565.10">
    <property type="entry name" value="Histidine kinase-like ATPase, C-terminal domain"/>
    <property type="match status" value="1"/>
</dbReference>
<evidence type="ECO:0000259" key="15">
    <source>
        <dbReference type="PROSITE" id="PS50109"/>
    </source>
</evidence>
<dbReference type="InterPro" id="IPR036890">
    <property type="entry name" value="HATPase_C_sf"/>
</dbReference>
<dbReference type="RefSeq" id="WP_093622000.1">
    <property type="nucleotide sequence ID" value="NZ_BOMT01000102.1"/>
</dbReference>